<feature type="chain" id="PRO_5012736063" evidence="4">
    <location>
        <begin position="29"/>
        <end position="1724"/>
    </location>
</feature>
<feature type="region of interest" description="Disordered" evidence="3">
    <location>
        <begin position="663"/>
        <end position="700"/>
    </location>
</feature>
<dbReference type="InterPro" id="IPR042229">
    <property type="entry name" value="Listeria/Bacterioides_rpt_sf"/>
</dbReference>
<dbReference type="EMBL" id="FLUN01000001">
    <property type="protein sequence ID" value="SBW00402.1"/>
    <property type="molecule type" value="Genomic_DNA"/>
</dbReference>
<dbReference type="PROSITE" id="PS51272">
    <property type="entry name" value="SLH"/>
    <property type="match status" value="3"/>
</dbReference>
<dbReference type="InterPro" id="IPR001119">
    <property type="entry name" value="SLH_dom"/>
</dbReference>
<dbReference type="GO" id="GO:0030313">
    <property type="term" value="C:cell envelope"/>
    <property type="evidence" value="ECO:0007669"/>
    <property type="project" value="UniProtKB-SubCell"/>
</dbReference>
<gene>
    <name evidence="6" type="ORF">KL86CLO1_11337</name>
</gene>
<dbReference type="InterPro" id="IPR013378">
    <property type="entry name" value="InlB-like_B-rpt"/>
</dbReference>
<dbReference type="SMART" id="SM00060">
    <property type="entry name" value="FN3"/>
    <property type="match status" value="3"/>
</dbReference>
<protein>
    <submittedName>
        <fullName evidence="6">Putative surface layer protein (Modular protein)</fullName>
    </submittedName>
</protein>
<evidence type="ECO:0000256" key="3">
    <source>
        <dbReference type="SAM" id="MobiDB-lite"/>
    </source>
</evidence>
<evidence type="ECO:0000256" key="4">
    <source>
        <dbReference type="SAM" id="SignalP"/>
    </source>
</evidence>
<dbReference type="InterPro" id="IPR003961">
    <property type="entry name" value="FN3_dom"/>
</dbReference>
<feature type="domain" description="SLH" evidence="5">
    <location>
        <begin position="1536"/>
        <end position="1594"/>
    </location>
</feature>
<dbReference type="Pfam" id="PF09479">
    <property type="entry name" value="Flg_new"/>
    <property type="match status" value="2"/>
</dbReference>
<evidence type="ECO:0000313" key="6">
    <source>
        <dbReference type="EMBL" id="SBW00402.1"/>
    </source>
</evidence>
<feature type="domain" description="SLH" evidence="5">
    <location>
        <begin position="1660"/>
        <end position="1722"/>
    </location>
</feature>
<proteinExistence type="predicted"/>
<keyword evidence="4" id="KW-0732">Signal</keyword>
<sequence length="1724" mass="177504">MKKRFFSIILTLCMVLSLLPTVVQPAAAAADGSGITGSGTEGSPYIITSADQLAYVAQQVNAGTYGWGSANYKLGNDINLAAYPNWTPIGKLDFEFNGTFDGGGHIISNLKINTISSLGSSYGLFGEISGGTVKNVGLSGVSINVISAANSLFVGGLAGNTDGTIVNCVVAGSISGTVTHSSVYFGGIAGRTMNGTVENCYTTAAVSVTGAGTYSVGGLAGYNRKASISYSYWLSTATADSVGRSDSSASETGNCSFTGTDLLAAAVTVGGTNTSSLLDALNAWLNSEAKTDLYTWVSSGSYPVFGPLWTPPTYTATVTVNKDGGSFGAGAPTITLGTTVDNAVANGTSVANGTYNIYANGIDTGVNITVSGSAASVDLNYYTVTFKSQDGNTALDTQTVLSGQTAVYGGLTPEKAATAQYTYVFSNWVTAANGSSSATLENITAAKTVYASFTQTLQNYTIIWAKDAATTIDFSTVAYGGMPTHSDPTNTGYTFSGWTPAITSVTEGATYTAAWTLDTYTISYTLNGGTASPANPTSYTVVSAAITLNNPTRDGYEFVGWSGTDLTGGENLTVTIPTGSTGNKTYTANWKANAPSTPPDSSIVTAKTDISITINTQTGYDYSIDGTDWVSGTGSSYTFSGLSSGTPYNLVYRVAAVSTGDVSSASEASDPLPVTTKKSSAQVPVPDLPTIGTGADKPTSTSITVSMEEGNEYYISTSATPPTTWSTGDAAYATGTGMHTFSGLTPAIRYYVHVRVAETETAMPSASAYTPQYTLPATPSANVVTVNYAEEKINFANTYEVSSDQNFLDNSKAVVSGGTIQPETTYYVRVKADAGEVPASEADSFMVAARPATPNAITVADITKTDTVITIANTVSTQEYSVNGGTTWQTGNGGSLSFNDLTAYTEYSVVTRIPSTNASFASVPSDTLSVTTKTEPASLSDSGVTYSVKNGTIIGLGEIYEYSLDNGAHWQIAPVTSVPFAAGNVIQVRIKETDTAMPSQPQTLDSVASPAAAPAYAIDFADEKTTASVPDTVEYNTSSATATTWTTGENALLALLPGTNYYFRVAATDMALAGNVQTLTVPARPDAPGDAVITIVAGEDASHTSLTLAAIYEYILADALPAASEAGTAGGGSATEVAATSGQYVYVRQKAVASNSFASNWTDCGEVQLGVDSITLTGVGFDVAAGKLIGTTANMEYQVADGAWTICTAPDTSGIVFAAGTVKVRQTDKTTNEHELITIAAPASSNALTQGSKTYNSVTLAAMTGYEYSRDDGVTWQESNVFSGLSSSTTYSFVARIKATATTLPGTISTALAVTTDSAPSGGGTPPTSAPVIVDGKTQNIGTEKKSGDSTTVTVDQSKLGTNIGTAASGSSVVVPVSENGSATASLVVKNIEDMAQKGMTLTVQTGSVAYNLNTAAIDTAALAAAFPGADMSTVPFNVTITNSSVGVEGETLVLPPVAFTVTATYGGKTVDVDTFSAYIDRVIEVTKEQAAKITTAVVVSADGSVRHVPTNVIEKDGKYYAVVSSRTNSTYALIQNKVTFADAAGKWYEAAVNEMGSRKIIAGRSASAFDGDASITRAEFAAILIRALGLPTDGISAFSDVSASAWYSGAVATAAQYGIVSGKGDNQFDPNANITRQEAMLMLQRAAALTEFTGASGNLESFTDAASVGSWARDAAKWSIGSGLIQGSDGKLNPTANITRAESATIILRLLQKADLVDVRSEA</sequence>
<dbReference type="Gene3D" id="2.160.20.110">
    <property type="match status" value="1"/>
</dbReference>
<accession>A0A212JLW5</accession>
<feature type="domain" description="SLH" evidence="5">
    <location>
        <begin position="1595"/>
        <end position="1658"/>
    </location>
</feature>
<evidence type="ECO:0000256" key="2">
    <source>
        <dbReference type="ARBA" id="ARBA00022737"/>
    </source>
</evidence>
<organism evidence="6">
    <name type="scientific">uncultured Eubacteriales bacterium</name>
    <dbReference type="NCBI Taxonomy" id="172733"/>
    <lineage>
        <taxon>Bacteria</taxon>
        <taxon>Bacillati</taxon>
        <taxon>Bacillota</taxon>
        <taxon>Clostridia</taxon>
        <taxon>Eubacteriales</taxon>
        <taxon>environmental samples</taxon>
    </lineage>
</organism>
<dbReference type="PANTHER" id="PTHR43308">
    <property type="entry name" value="OUTER MEMBRANE PROTEIN ALPHA-RELATED"/>
    <property type="match status" value="1"/>
</dbReference>
<name>A0A212JLW5_9FIRM</name>
<dbReference type="PANTHER" id="PTHR43308:SF5">
    <property type="entry name" value="S-LAYER PROTEIN _ PEPTIDOGLYCAN ENDO-BETA-N-ACETYLGLUCOSAMINIDASE"/>
    <property type="match status" value="1"/>
</dbReference>
<keyword evidence="2" id="KW-0677">Repeat</keyword>
<comment type="subcellular location">
    <subcellularLocation>
        <location evidence="1">Cell envelope</location>
    </subcellularLocation>
</comment>
<reference evidence="6" key="1">
    <citation type="submission" date="2016-04" db="EMBL/GenBank/DDBJ databases">
        <authorList>
            <person name="Evans L.H."/>
            <person name="Alamgir A."/>
            <person name="Owens N."/>
            <person name="Weber N.D."/>
            <person name="Virtaneva K."/>
            <person name="Barbian K."/>
            <person name="Babar A."/>
            <person name="Rosenke K."/>
        </authorList>
    </citation>
    <scope>NUCLEOTIDE SEQUENCE</scope>
    <source>
        <strain evidence="6">86</strain>
    </source>
</reference>
<dbReference type="Gene3D" id="2.60.40.4270">
    <property type="entry name" value="Listeria-Bacteroides repeat domain"/>
    <property type="match status" value="1"/>
</dbReference>
<evidence type="ECO:0000256" key="1">
    <source>
        <dbReference type="ARBA" id="ARBA00004196"/>
    </source>
</evidence>
<dbReference type="NCBIfam" id="TIGR02543">
    <property type="entry name" value="List_Bact_rpt"/>
    <property type="match status" value="1"/>
</dbReference>
<dbReference type="InterPro" id="IPR051465">
    <property type="entry name" value="Cell_Envelope_Struct_Comp"/>
</dbReference>
<evidence type="ECO:0000259" key="5">
    <source>
        <dbReference type="PROSITE" id="PS51272"/>
    </source>
</evidence>
<dbReference type="Pfam" id="PF00395">
    <property type="entry name" value="SLH"/>
    <property type="match status" value="3"/>
</dbReference>
<feature type="signal peptide" evidence="4">
    <location>
        <begin position="1"/>
        <end position="28"/>
    </location>
</feature>